<comment type="subcellular location">
    <subcellularLocation>
        <location evidence="1">Cell membrane</location>
        <topology evidence="1">Multi-pass membrane protein</topology>
    </subcellularLocation>
</comment>
<keyword evidence="15" id="KW-1185">Reference proteome</keyword>
<feature type="transmembrane region" description="Helical" evidence="11">
    <location>
        <begin position="17"/>
        <end position="44"/>
    </location>
</feature>
<keyword evidence="4 10" id="KW-0812">Transmembrane</keyword>
<dbReference type="FunFam" id="3.10.580.10:FF:000002">
    <property type="entry name" value="Magnesium/cobalt efflux protein CorC"/>
    <property type="match status" value="1"/>
</dbReference>
<keyword evidence="7 9" id="KW-0129">CBS domain</keyword>
<comment type="similarity">
    <text evidence="2">Belongs to the UPF0053 family.</text>
</comment>
<keyword evidence="3" id="KW-1003">Cell membrane</keyword>
<feature type="domain" description="CBS" evidence="12">
    <location>
        <begin position="220"/>
        <end position="282"/>
    </location>
</feature>
<dbReference type="RefSeq" id="WP_073412840.1">
    <property type="nucleotide sequence ID" value="NZ_FQWC01000001.1"/>
</dbReference>
<dbReference type="Gene3D" id="3.10.580.10">
    <property type="entry name" value="CBS-domain"/>
    <property type="match status" value="1"/>
</dbReference>
<dbReference type="PANTHER" id="PTHR22777:SF32">
    <property type="entry name" value="UPF0053 INNER MEMBRANE PROTEIN YFJD"/>
    <property type="match status" value="1"/>
</dbReference>
<evidence type="ECO:0000256" key="4">
    <source>
        <dbReference type="ARBA" id="ARBA00022692"/>
    </source>
</evidence>
<evidence type="ECO:0000256" key="10">
    <source>
        <dbReference type="PROSITE-ProRule" id="PRU01193"/>
    </source>
</evidence>
<accession>A0A1M5F8B7</accession>
<dbReference type="OrthoDB" id="9798188at2"/>
<feature type="transmembrane region" description="Helical" evidence="11">
    <location>
        <begin position="107"/>
        <end position="128"/>
    </location>
</feature>
<dbReference type="CDD" id="cd04590">
    <property type="entry name" value="CBS_pair_CorC_HlyC_assoc"/>
    <property type="match status" value="1"/>
</dbReference>
<dbReference type="InterPro" id="IPR036318">
    <property type="entry name" value="FAD-bd_PCMH-like_sf"/>
</dbReference>
<dbReference type="PROSITE" id="PS51846">
    <property type="entry name" value="CNNM"/>
    <property type="match status" value="1"/>
</dbReference>
<evidence type="ECO:0000256" key="5">
    <source>
        <dbReference type="ARBA" id="ARBA00022737"/>
    </source>
</evidence>
<sequence length="431" mass="48631">MDPEPSLLFSDFLDTNLIIGFVGIFILLFLSAIVSGAEVALFSLSQKDIDDTLQENLSKGKIISDLLDKPKKLLATLLVANNFLNIGVVILFSFIGRNIFAGVESPVLKFILEVIVVTFLILLFGEVLPKVYASRNNIKFAKRFAYSISILDKLLSPISLPMRSVTLYLHNKLGKQKNNFSINQLSQALELTDSEGTSTEEQKILEGIVSFGNTDTKQVMSPRIDIFALEITESFSAIYPKIIEKGFSRIPVYRDNIDQIEGVLFVKDLLPHIDKDEFDWASLIREAFFVPENKKLDNLLKDFQSLKSHLAIVVDEYGGTSGLVSLEDIIEEIVGDISDEFDDENLNFSQIDEKNFLFEGKINLKDFYRIVDVDEDIFESHKGEAETLAGFILEILGNFPKKDQKVAFENCVFTIETVDKKRIKQIKVTIE</sequence>
<evidence type="ECO:0000256" key="3">
    <source>
        <dbReference type="ARBA" id="ARBA00022475"/>
    </source>
</evidence>
<dbReference type="SUPFAM" id="SSF54631">
    <property type="entry name" value="CBS-domain pair"/>
    <property type="match status" value="1"/>
</dbReference>
<dbReference type="InterPro" id="IPR005170">
    <property type="entry name" value="Transptr-assoc_dom"/>
</dbReference>
<dbReference type="NCBIfam" id="TIGR03520">
    <property type="entry name" value="GldE"/>
    <property type="match status" value="1"/>
</dbReference>
<keyword evidence="5" id="KW-0677">Repeat</keyword>
<dbReference type="GO" id="GO:0050660">
    <property type="term" value="F:flavin adenine dinucleotide binding"/>
    <property type="evidence" value="ECO:0007669"/>
    <property type="project" value="InterPro"/>
</dbReference>
<gene>
    <name evidence="14" type="ORF">SAMN05443663_101388</name>
</gene>
<evidence type="ECO:0000259" key="12">
    <source>
        <dbReference type="PROSITE" id="PS51371"/>
    </source>
</evidence>
<feature type="transmembrane region" description="Helical" evidence="11">
    <location>
        <begin position="73"/>
        <end position="95"/>
    </location>
</feature>
<evidence type="ECO:0000256" key="2">
    <source>
        <dbReference type="ARBA" id="ARBA00006337"/>
    </source>
</evidence>
<feature type="domain" description="CBS" evidence="12">
    <location>
        <begin position="283"/>
        <end position="340"/>
    </location>
</feature>
<name>A0A1M5F8B7_9FLAO</name>
<dbReference type="InterPro" id="IPR046342">
    <property type="entry name" value="CBS_dom_sf"/>
</dbReference>
<organism evidence="14 15">
    <name type="scientific">Flavobacterium defluvii</name>
    <dbReference type="NCBI Taxonomy" id="370979"/>
    <lineage>
        <taxon>Bacteria</taxon>
        <taxon>Pseudomonadati</taxon>
        <taxon>Bacteroidota</taxon>
        <taxon>Flavobacteriia</taxon>
        <taxon>Flavobacteriales</taxon>
        <taxon>Flavobacteriaceae</taxon>
        <taxon>Flavobacterium</taxon>
    </lineage>
</organism>
<dbReference type="InterPro" id="IPR002550">
    <property type="entry name" value="CNNM"/>
</dbReference>
<keyword evidence="8 10" id="KW-0472">Membrane</keyword>
<evidence type="ECO:0000313" key="14">
    <source>
        <dbReference type="EMBL" id="SHF87833.1"/>
    </source>
</evidence>
<evidence type="ECO:0000256" key="7">
    <source>
        <dbReference type="ARBA" id="ARBA00023122"/>
    </source>
</evidence>
<dbReference type="SMART" id="SM01091">
    <property type="entry name" value="CorC_HlyC"/>
    <property type="match status" value="1"/>
</dbReference>
<evidence type="ECO:0000256" key="6">
    <source>
        <dbReference type="ARBA" id="ARBA00022989"/>
    </source>
</evidence>
<dbReference type="PROSITE" id="PS51371">
    <property type="entry name" value="CBS"/>
    <property type="match status" value="2"/>
</dbReference>
<evidence type="ECO:0000256" key="1">
    <source>
        <dbReference type="ARBA" id="ARBA00004651"/>
    </source>
</evidence>
<dbReference type="Pfam" id="PF00571">
    <property type="entry name" value="CBS"/>
    <property type="match status" value="1"/>
</dbReference>
<dbReference type="Proteomes" id="UP000184071">
    <property type="component" value="Unassembled WGS sequence"/>
</dbReference>
<feature type="domain" description="CNNM transmembrane" evidence="13">
    <location>
        <begin position="13"/>
        <end position="202"/>
    </location>
</feature>
<dbReference type="EMBL" id="FQWC01000001">
    <property type="protein sequence ID" value="SHF87833.1"/>
    <property type="molecule type" value="Genomic_DNA"/>
</dbReference>
<dbReference type="InterPro" id="IPR044751">
    <property type="entry name" value="Ion_transp-like_CBS"/>
</dbReference>
<dbReference type="GO" id="GO:0005886">
    <property type="term" value="C:plasma membrane"/>
    <property type="evidence" value="ECO:0007669"/>
    <property type="project" value="UniProtKB-SubCell"/>
</dbReference>
<reference evidence="15" key="1">
    <citation type="submission" date="2016-11" db="EMBL/GenBank/DDBJ databases">
        <authorList>
            <person name="Varghese N."/>
            <person name="Submissions S."/>
        </authorList>
    </citation>
    <scope>NUCLEOTIDE SEQUENCE [LARGE SCALE GENOMIC DNA]</scope>
    <source>
        <strain evidence="15">DSM 17963</strain>
    </source>
</reference>
<evidence type="ECO:0000256" key="8">
    <source>
        <dbReference type="ARBA" id="ARBA00023136"/>
    </source>
</evidence>
<evidence type="ECO:0000313" key="15">
    <source>
        <dbReference type="Proteomes" id="UP000184071"/>
    </source>
</evidence>
<dbReference type="PANTHER" id="PTHR22777">
    <property type="entry name" value="HEMOLYSIN-RELATED"/>
    <property type="match status" value="1"/>
</dbReference>
<evidence type="ECO:0000259" key="13">
    <source>
        <dbReference type="PROSITE" id="PS51846"/>
    </source>
</evidence>
<dbReference type="InterPro" id="IPR016169">
    <property type="entry name" value="FAD-bd_PCMH_sub2"/>
</dbReference>
<evidence type="ECO:0000256" key="11">
    <source>
        <dbReference type="SAM" id="Phobius"/>
    </source>
</evidence>
<dbReference type="InterPro" id="IPR019862">
    <property type="entry name" value="Motility-assoc_prot_GldE"/>
</dbReference>
<evidence type="ECO:0000256" key="9">
    <source>
        <dbReference type="PROSITE-ProRule" id="PRU00703"/>
    </source>
</evidence>
<protein>
    <submittedName>
        <fullName evidence="14">Protein involved in gliding motility GldE</fullName>
    </submittedName>
</protein>
<dbReference type="SUPFAM" id="SSF56176">
    <property type="entry name" value="FAD-binding/transporter-associated domain-like"/>
    <property type="match status" value="1"/>
</dbReference>
<dbReference type="AlphaFoldDB" id="A0A1M5F8B7"/>
<dbReference type="STRING" id="370979.SAMN05443663_101388"/>
<dbReference type="Gene3D" id="3.30.465.10">
    <property type="match status" value="1"/>
</dbReference>
<dbReference type="Pfam" id="PF01595">
    <property type="entry name" value="CNNM"/>
    <property type="match status" value="1"/>
</dbReference>
<dbReference type="Pfam" id="PF03471">
    <property type="entry name" value="CorC_HlyC"/>
    <property type="match status" value="1"/>
</dbReference>
<dbReference type="InterPro" id="IPR000644">
    <property type="entry name" value="CBS_dom"/>
</dbReference>
<proteinExistence type="inferred from homology"/>
<keyword evidence="6 10" id="KW-1133">Transmembrane helix</keyword>